<dbReference type="GO" id="GO:0043737">
    <property type="term" value="F:deoxyribonuclease V activity"/>
    <property type="evidence" value="ECO:0007669"/>
    <property type="project" value="UniProtKB-UniRule"/>
</dbReference>
<evidence type="ECO:0000256" key="1">
    <source>
        <dbReference type="ARBA" id="ARBA00004496"/>
    </source>
</evidence>
<organism evidence="7">
    <name type="scientific">Candidatus Kentrum sp. LFY</name>
    <dbReference type="NCBI Taxonomy" id="2126342"/>
    <lineage>
        <taxon>Bacteria</taxon>
        <taxon>Pseudomonadati</taxon>
        <taxon>Pseudomonadota</taxon>
        <taxon>Gammaproteobacteria</taxon>
        <taxon>Candidatus Kentrum</taxon>
    </lineage>
</organism>
<keyword evidence="6" id="KW-0234">DNA repair</keyword>
<feature type="binding site" evidence="6">
    <location>
        <position position="108"/>
    </location>
    <ligand>
        <name>Mg(2+)</name>
        <dbReference type="ChEBI" id="CHEBI:18420"/>
    </ligand>
</feature>
<comment type="similarity">
    <text evidence="6">Belongs to the endonuclease V family.</text>
</comment>
<dbReference type="GO" id="GO:0003727">
    <property type="term" value="F:single-stranded RNA binding"/>
    <property type="evidence" value="ECO:0007669"/>
    <property type="project" value="TreeGrafter"/>
</dbReference>
<keyword evidence="3 6" id="KW-0540">Nuclease</keyword>
<comment type="catalytic activity">
    <reaction evidence="6">
        <text>Endonucleolytic cleavage at apurinic or apyrimidinic sites to products with a 5'-phosphate.</text>
        <dbReference type="EC" id="3.1.21.7"/>
    </reaction>
</comment>
<comment type="subcellular location">
    <subcellularLocation>
        <location evidence="1 6">Cytoplasm</location>
    </subcellularLocation>
</comment>
<keyword evidence="6" id="KW-0460">Magnesium</keyword>
<dbReference type="CDD" id="cd06559">
    <property type="entry name" value="Endonuclease_V"/>
    <property type="match status" value="1"/>
</dbReference>
<gene>
    <name evidence="6" type="primary">nfi</name>
    <name evidence="7" type="ORF">BECKLFY1418B_GA0070995_101623</name>
</gene>
<dbReference type="GO" id="GO:0000287">
    <property type="term" value="F:magnesium ion binding"/>
    <property type="evidence" value="ECO:0007669"/>
    <property type="project" value="UniProtKB-UniRule"/>
</dbReference>
<dbReference type="GO" id="GO:0006281">
    <property type="term" value="P:DNA repair"/>
    <property type="evidence" value="ECO:0007669"/>
    <property type="project" value="UniProtKB-UniRule"/>
</dbReference>
<dbReference type="GO" id="GO:0016891">
    <property type="term" value="F:RNA endonuclease activity producing 5'-phosphomonoesters, hydrolytic mechanism"/>
    <property type="evidence" value="ECO:0007669"/>
    <property type="project" value="TreeGrafter"/>
</dbReference>
<dbReference type="Gene3D" id="3.30.2170.10">
    <property type="entry name" value="archaeoglobus fulgidus dsm 4304 superfamily"/>
    <property type="match status" value="1"/>
</dbReference>
<reference evidence="7" key="1">
    <citation type="submission" date="2019-02" db="EMBL/GenBank/DDBJ databases">
        <authorList>
            <person name="Gruber-Vodicka R. H."/>
            <person name="Seah K. B. B."/>
        </authorList>
    </citation>
    <scope>NUCLEOTIDE SEQUENCE</scope>
    <source>
        <strain evidence="7">BECK_M7</strain>
    </source>
</reference>
<dbReference type="InterPro" id="IPR007581">
    <property type="entry name" value="Endonuclease-V"/>
</dbReference>
<dbReference type="AlphaFoldDB" id="A0A450UBL3"/>
<keyword evidence="4 6" id="KW-0255">Endonuclease</keyword>
<keyword evidence="2 6" id="KW-0963">Cytoplasm</keyword>
<proteinExistence type="inferred from homology"/>
<evidence type="ECO:0000313" key="7">
    <source>
        <dbReference type="EMBL" id="VFJ89595.1"/>
    </source>
</evidence>
<comment type="cofactor">
    <cofactor evidence="6">
        <name>Mg(2+)</name>
        <dbReference type="ChEBI" id="CHEBI:18420"/>
    </cofactor>
</comment>
<keyword evidence="5 6" id="KW-0378">Hydrolase</keyword>
<protein>
    <recommendedName>
        <fullName evidence="6">Endonuclease V</fullName>
        <ecNumber evidence="6">3.1.21.7</ecNumber>
    </recommendedName>
    <alternativeName>
        <fullName evidence="6">Deoxyinosine 3'endonuclease</fullName>
    </alternativeName>
    <alternativeName>
        <fullName evidence="6">Deoxyribonuclease V</fullName>
        <shortName evidence="6">DNase V</shortName>
    </alternativeName>
</protein>
<evidence type="ECO:0000256" key="2">
    <source>
        <dbReference type="ARBA" id="ARBA00022490"/>
    </source>
</evidence>
<keyword evidence="6" id="KW-0479">Metal-binding</keyword>
<accession>A0A450UBL3</accession>
<keyword evidence="6" id="KW-0227">DNA damage</keyword>
<feature type="binding site" evidence="6">
    <location>
        <position position="40"/>
    </location>
    <ligand>
        <name>Mg(2+)</name>
        <dbReference type="ChEBI" id="CHEBI:18420"/>
    </ligand>
</feature>
<feature type="site" description="Interaction with target DNA" evidence="6">
    <location>
        <position position="78"/>
    </location>
</feature>
<dbReference type="PANTHER" id="PTHR28511:SF1">
    <property type="entry name" value="ENDONUCLEASE V"/>
    <property type="match status" value="1"/>
</dbReference>
<dbReference type="HAMAP" id="MF_00801">
    <property type="entry name" value="Endonuclease_5"/>
    <property type="match status" value="1"/>
</dbReference>
<dbReference type="EC" id="3.1.21.7" evidence="6"/>
<dbReference type="NCBIfam" id="NF008629">
    <property type="entry name" value="PRK11617.1"/>
    <property type="match status" value="1"/>
</dbReference>
<evidence type="ECO:0000256" key="5">
    <source>
        <dbReference type="ARBA" id="ARBA00022801"/>
    </source>
</evidence>
<sequence>MEKHHWDVTPSDARDIQQRLRHRVIMRDELGPVRHVAGIDVGFEHDNTVTRAAVAVLDFPAMELCARAIARRATSFPYIPGLLSFREVPAVLDALEKLDTVPDILLCDGQGIAHPRRFGIASHLGVLTDLPSIGVAKSRLFGVHASVPEGKGHWVPLSSGNEDNEVIGAVLRTRVGVKPLYISVGHKICLSTAIAYVMGCITRYRLPETTRWAHRLASG</sequence>
<evidence type="ECO:0000256" key="6">
    <source>
        <dbReference type="HAMAP-Rule" id="MF_00801"/>
    </source>
</evidence>
<name>A0A450UBL3_9GAMM</name>
<evidence type="ECO:0000256" key="3">
    <source>
        <dbReference type="ARBA" id="ARBA00022722"/>
    </source>
</evidence>
<evidence type="ECO:0000256" key="4">
    <source>
        <dbReference type="ARBA" id="ARBA00022759"/>
    </source>
</evidence>
<dbReference type="EMBL" id="CAADFF010000016">
    <property type="protein sequence ID" value="VFJ89595.1"/>
    <property type="molecule type" value="Genomic_DNA"/>
</dbReference>
<comment type="function">
    <text evidence="6">DNA repair enzyme involved in the repair of deaminated bases. Selectively cleaves double-stranded DNA at the second phosphodiester bond 3' to a deoxyinosine leaving behind the intact lesion on the nicked DNA.</text>
</comment>
<dbReference type="Pfam" id="PF04493">
    <property type="entry name" value="Endonuclease_5"/>
    <property type="match status" value="1"/>
</dbReference>
<dbReference type="PANTHER" id="PTHR28511">
    <property type="entry name" value="ENDONUCLEASE V"/>
    <property type="match status" value="1"/>
</dbReference>
<dbReference type="GO" id="GO:0005737">
    <property type="term" value="C:cytoplasm"/>
    <property type="evidence" value="ECO:0007669"/>
    <property type="project" value="UniProtKB-SubCell"/>
</dbReference>